<dbReference type="EMBL" id="FN668638">
    <property type="protein sequence ID" value="CBK19670.2"/>
    <property type="molecule type" value="Genomic_DNA"/>
</dbReference>
<dbReference type="GeneID" id="24917434"/>
<dbReference type="GO" id="GO:0016787">
    <property type="term" value="F:hydrolase activity"/>
    <property type="evidence" value="ECO:0007669"/>
    <property type="project" value="UniProtKB-KW"/>
</dbReference>
<dbReference type="Proteomes" id="UP000008312">
    <property type="component" value="Unassembled WGS sequence"/>
</dbReference>
<dbReference type="InterPro" id="IPR011545">
    <property type="entry name" value="DEAD/DEAH_box_helicase_dom"/>
</dbReference>
<dbReference type="RefSeq" id="XP_012893718.1">
    <property type="nucleotide sequence ID" value="XM_013038264.1"/>
</dbReference>
<evidence type="ECO:0000259" key="10">
    <source>
        <dbReference type="PROSITE" id="PS51194"/>
    </source>
</evidence>
<feature type="region of interest" description="Disordered" evidence="8">
    <location>
        <begin position="504"/>
        <end position="545"/>
    </location>
</feature>
<keyword evidence="2 7" id="KW-0547">Nucleotide-binding</keyword>
<dbReference type="CDD" id="cd18787">
    <property type="entry name" value="SF2_C_DEAD"/>
    <property type="match status" value="1"/>
</dbReference>
<proteinExistence type="inferred from homology"/>
<dbReference type="PROSITE" id="PS51195">
    <property type="entry name" value="Q_MOTIF"/>
    <property type="match status" value="1"/>
</dbReference>
<evidence type="ECO:0000256" key="5">
    <source>
        <dbReference type="ARBA" id="ARBA00022840"/>
    </source>
</evidence>
<evidence type="ECO:0000259" key="9">
    <source>
        <dbReference type="PROSITE" id="PS51192"/>
    </source>
</evidence>
<evidence type="ECO:0000313" key="13">
    <source>
        <dbReference type="Proteomes" id="UP000008312"/>
    </source>
</evidence>
<feature type="short sequence motif" description="Q motif" evidence="6">
    <location>
        <begin position="46"/>
        <end position="74"/>
    </location>
</feature>
<dbReference type="InterPro" id="IPR001650">
    <property type="entry name" value="Helicase_C-like"/>
</dbReference>
<dbReference type="InterPro" id="IPR027417">
    <property type="entry name" value="P-loop_NTPase"/>
</dbReference>
<feature type="domain" description="DEAD-box RNA helicase Q" evidence="11">
    <location>
        <begin position="46"/>
        <end position="74"/>
    </location>
</feature>
<dbReference type="SMART" id="SM00490">
    <property type="entry name" value="HELICc"/>
    <property type="match status" value="1"/>
</dbReference>
<keyword evidence="5 7" id="KW-0067">ATP-binding</keyword>
<evidence type="ECO:0000256" key="3">
    <source>
        <dbReference type="ARBA" id="ARBA00022801"/>
    </source>
</evidence>
<keyword evidence="13" id="KW-1185">Reference proteome</keyword>
<dbReference type="Pfam" id="PF00271">
    <property type="entry name" value="Helicase_C"/>
    <property type="match status" value="1"/>
</dbReference>
<evidence type="ECO:0000256" key="7">
    <source>
        <dbReference type="RuleBase" id="RU000492"/>
    </source>
</evidence>
<dbReference type="AlphaFoldDB" id="D8LV31"/>
<evidence type="ECO:0000256" key="2">
    <source>
        <dbReference type="ARBA" id="ARBA00022741"/>
    </source>
</evidence>
<evidence type="ECO:0000313" key="12">
    <source>
        <dbReference type="EMBL" id="CBK19670.2"/>
    </source>
</evidence>
<dbReference type="SMART" id="SM00487">
    <property type="entry name" value="DEXDc"/>
    <property type="match status" value="1"/>
</dbReference>
<dbReference type="InterPro" id="IPR014001">
    <property type="entry name" value="Helicase_ATP-bd"/>
</dbReference>
<dbReference type="GO" id="GO:0003676">
    <property type="term" value="F:nucleic acid binding"/>
    <property type="evidence" value="ECO:0007669"/>
    <property type="project" value="InterPro"/>
</dbReference>
<evidence type="ECO:0000256" key="4">
    <source>
        <dbReference type="ARBA" id="ARBA00022806"/>
    </source>
</evidence>
<dbReference type="GO" id="GO:0003724">
    <property type="term" value="F:RNA helicase activity"/>
    <property type="evidence" value="ECO:0007669"/>
    <property type="project" value="UniProtKB-EC"/>
</dbReference>
<dbReference type="InterPro" id="IPR000629">
    <property type="entry name" value="RNA-helicase_DEAD-box_CS"/>
</dbReference>
<dbReference type="PROSITE" id="PS51192">
    <property type="entry name" value="HELICASE_ATP_BIND_1"/>
    <property type="match status" value="1"/>
</dbReference>
<sequence>MNYIPIRKDFYVESPLITKMTDKEIDDIRDQWRMKIRGRNYPRPVFTWAQCGLTEKILHVINKLGYAKPFPIQSQAIPTVMSGREVIAVAKTGSGKTLAYLLPLFRHILDQPPVVEGDGPIGLILAPARELVAQIYNEASKFCKVLGIRITAVYGGTSMTEQINSLKRGSEIIVCTPGRMIDILCLNQGRLVGLRRVSYVVLDEADRMLDMGFEPQITTILQNARPDRQLVMFSATFPTHVENLARKMLKKPVMIVVGGRTEVAAEVSQTIEVRTKEQKFPRLLQILGEWYDRGLILVFVDKQQKADYLFRDLLRSGYYSYILHGGMDQQDRDQTIVDFKNKVRTILIATSVAGRGIHVNDLVLVINYDCPNHLEDYVHRVGRTGRAGNKGTAITFITPQEDMYASDMVKALKQSHTPVPAELQKLSDAFEAKVKAGNAKHRLSGYHTKGFKFDETEAGEKEVIKSMQKRQVEIDNGIITPEEAQQQEMDEQSVRDKFNIKLATTTENAEGEESALGEMAGKEESDSDDDIFGEERDDMLNEDGTLNVKNVKRKGQEITHALQSEVPEGMDKLFQAAANAGVMNSAVLQDAIMAVKNIVGSSMACDV</sequence>
<gene>
    <name evidence="12" type="ORF">GSBLH_T00000114001</name>
</gene>
<keyword evidence="4 7" id="KW-0347">Helicase</keyword>
<evidence type="ECO:0000256" key="1">
    <source>
        <dbReference type="ARBA" id="ARBA00012552"/>
    </source>
</evidence>
<dbReference type="InParanoid" id="D8LV31"/>
<dbReference type="FunFam" id="3.40.50.300:FF:000079">
    <property type="entry name" value="probable ATP-dependent RNA helicase DDX17"/>
    <property type="match status" value="1"/>
</dbReference>
<organism evidence="12">
    <name type="scientific">Blastocystis hominis</name>
    <dbReference type="NCBI Taxonomy" id="12968"/>
    <lineage>
        <taxon>Eukaryota</taxon>
        <taxon>Sar</taxon>
        <taxon>Stramenopiles</taxon>
        <taxon>Bigyra</taxon>
        <taxon>Opalozoa</taxon>
        <taxon>Opalinata</taxon>
        <taxon>Blastocystidae</taxon>
        <taxon>Blastocystis</taxon>
    </lineage>
</organism>
<protein>
    <recommendedName>
        <fullName evidence="1">RNA helicase</fullName>
        <ecNumber evidence="1">3.6.4.13</ecNumber>
    </recommendedName>
</protein>
<dbReference type="InterPro" id="IPR014014">
    <property type="entry name" value="RNA_helicase_DEAD_Q_motif"/>
</dbReference>
<dbReference type="OMA" id="GFQCKIE"/>
<feature type="domain" description="Helicase C-terminal" evidence="10">
    <location>
        <begin position="282"/>
        <end position="427"/>
    </location>
</feature>
<dbReference type="GO" id="GO:0005524">
    <property type="term" value="F:ATP binding"/>
    <property type="evidence" value="ECO:0007669"/>
    <property type="project" value="UniProtKB-KW"/>
</dbReference>
<feature type="domain" description="Helicase ATP-binding" evidence="9">
    <location>
        <begin position="77"/>
        <end position="255"/>
    </location>
</feature>
<dbReference type="Pfam" id="PF00270">
    <property type="entry name" value="DEAD"/>
    <property type="match status" value="1"/>
</dbReference>
<dbReference type="SUPFAM" id="SSF52540">
    <property type="entry name" value="P-loop containing nucleoside triphosphate hydrolases"/>
    <property type="match status" value="2"/>
</dbReference>
<dbReference type="OrthoDB" id="196131at2759"/>
<dbReference type="Gene3D" id="3.40.50.300">
    <property type="entry name" value="P-loop containing nucleotide triphosphate hydrolases"/>
    <property type="match status" value="2"/>
</dbReference>
<evidence type="ECO:0000256" key="6">
    <source>
        <dbReference type="PROSITE-ProRule" id="PRU00552"/>
    </source>
</evidence>
<dbReference type="PROSITE" id="PS51194">
    <property type="entry name" value="HELICASE_CTER"/>
    <property type="match status" value="1"/>
</dbReference>
<evidence type="ECO:0000259" key="11">
    <source>
        <dbReference type="PROSITE" id="PS51195"/>
    </source>
</evidence>
<reference evidence="12" key="1">
    <citation type="submission" date="2010-02" db="EMBL/GenBank/DDBJ databases">
        <title>Sequencing and annotation of the Blastocystis hominis genome.</title>
        <authorList>
            <person name="Wincker P."/>
        </authorList>
    </citation>
    <scope>NUCLEOTIDE SEQUENCE</scope>
    <source>
        <strain evidence="12">Singapore isolate B</strain>
    </source>
</reference>
<accession>D8LV31</accession>
<dbReference type="PANTHER" id="PTHR47958">
    <property type="entry name" value="ATP-DEPENDENT RNA HELICASE DBP3"/>
    <property type="match status" value="1"/>
</dbReference>
<evidence type="ECO:0000256" key="8">
    <source>
        <dbReference type="SAM" id="MobiDB-lite"/>
    </source>
</evidence>
<dbReference type="CDD" id="cd17953">
    <property type="entry name" value="DEADc_DDX46"/>
    <property type="match status" value="1"/>
</dbReference>
<feature type="compositionally biased region" description="Acidic residues" evidence="8">
    <location>
        <begin position="525"/>
        <end position="541"/>
    </location>
</feature>
<keyword evidence="3 7" id="KW-0378">Hydrolase</keyword>
<name>D8LV31_BLAHO</name>
<dbReference type="PROSITE" id="PS00039">
    <property type="entry name" value="DEAD_ATP_HELICASE"/>
    <property type="match status" value="1"/>
</dbReference>
<dbReference type="EC" id="3.6.4.13" evidence="1"/>
<comment type="similarity">
    <text evidence="7">Belongs to the DEAD box helicase family.</text>
</comment>